<dbReference type="STRING" id="1075417.SAMN05421823_109234"/>
<keyword evidence="3" id="KW-1185">Reference proteome</keyword>
<dbReference type="Pfam" id="PF13585">
    <property type="entry name" value="CHU_C"/>
    <property type="match status" value="1"/>
</dbReference>
<accession>A0A1G9PLP4</accession>
<protein>
    <submittedName>
        <fullName evidence="2">Gliding motility-associated C-terminal domain-containing protein</fullName>
    </submittedName>
</protein>
<feature type="chain" id="PRO_5011495648" evidence="1">
    <location>
        <begin position="22"/>
        <end position="631"/>
    </location>
</feature>
<dbReference type="OrthoDB" id="1490014at2"/>
<dbReference type="NCBIfam" id="TIGR04131">
    <property type="entry name" value="Bac_Flav_CTERM"/>
    <property type="match status" value="1"/>
</dbReference>
<proteinExistence type="predicted"/>
<dbReference type="AlphaFoldDB" id="A0A1G9PLP4"/>
<evidence type="ECO:0000313" key="3">
    <source>
        <dbReference type="Proteomes" id="UP000198510"/>
    </source>
</evidence>
<feature type="signal peptide" evidence="1">
    <location>
        <begin position="1"/>
        <end position="21"/>
    </location>
</feature>
<dbReference type="EMBL" id="FNFO01000009">
    <property type="protein sequence ID" value="SDL99710.1"/>
    <property type="molecule type" value="Genomic_DNA"/>
</dbReference>
<reference evidence="2 3" key="1">
    <citation type="submission" date="2016-10" db="EMBL/GenBank/DDBJ databases">
        <authorList>
            <person name="de Groot N.N."/>
        </authorList>
    </citation>
    <scope>NUCLEOTIDE SEQUENCE [LARGE SCALE GENOMIC DNA]</scope>
    <source>
        <strain evidence="2 3">DSM 25186</strain>
    </source>
</reference>
<gene>
    <name evidence="2" type="ORF">SAMN05421823_109234</name>
</gene>
<evidence type="ECO:0000313" key="2">
    <source>
        <dbReference type="EMBL" id="SDL99710.1"/>
    </source>
</evidence>
<sequence length="631" mass="71654">MKHRYHLLFLCLLCLTFTVHVQATHIVGGELRLTHLEGAKYELSMFLYFDDFYGNPGAEDAAVDVGIYSKATHQLVDRVTLKRDESKQVVYVNPVCVRSDLRTRQIRYTERLQLSPSKYNDPAGYYVSWERCCRNTHIVNLFLPGGTGMTFYMEFPAVYDKPQHRDVVNSSPEFAIPYGEYACVGEYFSFDFSATDPDGDELRYRMATPKWGHTDQFYPFLSEPQPAPYRPVQWEQGYDSAAAILGRPTLAIDSLTGRMQVSPSQPGLYLYSIICEEYRDGQFIGLVQRDFQLLVLDCPRNDAPLMQLSTASREKGGAGPLYRPGDTLDIFPWQSPCFDVFLTDNDFLERVTVTAEAVNFEPVTSLTSQSSFLLTGAGDTATFQVCGPDCNNPRGIYQVNLYAADDGCPLPKVDTLTLYFRLSAEENQAPVLAVDAPEYGERTLLRYIGDEIVFRLDGTDADQNRLVLSGRGIGFSFEDYGMQFTPVEGQGAVSTEFRWQPDCSLLLGERREFEMVFTLQDDPCFVRAIDTLRVHLMLSDRISEVANFEPPNVFSPNGDGRNDAYTIPTLPIDNCISQFSFMEVYNRWGKLVYRTESRDIRWDGAELPAGVYFYFIRFTDQAYRGSITLLR</sequence>
<dbReference type="InterPro" id="IPR026341">
    <property type="entry name" value="T9SS_type_B"/>
</dbReference>
<keyword evidence="1" id="KW-0732">Signal</keyword>
<evidence type="ECO:0000256" key="1">
    <source>
        <dbReference type="SAM" id="SignalP"/>
    </source>
</evidence>
<dbReference type="Proteomes" id="UP000198510">
    <property type="component" value="Unassembled WGS sequence"/>
</dbReference>
<dbReference type="RefSeq" id="WP_089685834.1">
    <property type="nucleotide sequence ID" value="NZ_FNFO01000009.1"/>
</dbReference>
<name>A0A1G9PLP4_9BACT</name>
<organism evidence="2 3">
    <name type="scientific">Catalinimonas alkaloidigena</name>
    <dbReference type="NCBI Taxonomy" id="1075417"/>
    <lineage>
        <taxon>Bacteria</taxon>
        <taxon>Pseudomonadati</taxon>
        <taxon>Bacteroidota</taxon>
        <taxon>Cytophagia</taxon>
        <taxon>Cytophagales</taxon>
        <taxon>Catalimonadaceae</taxon>
        <taxon>Catalinimonas</taxon>
    </lineage>
</organism>